<reference evidence="1 3" key="1">
    <citation type="submission" date="2017-01" db="EMBL/GenBank/DDBJ databases">
        <authorList>
            <person name="Mah S.A."/>
            <person name="Swanson W.J."/>
            <person name="Moy G.W."/>
            <person name="Vacquier V.D."/>
        </authorList>
    </citation>
    <scope>NUCLEOTIDE SEQUENCE [LARGE SCALE GENOMIC DNA]</scope>
    <source>
        <strain evidence="1 3">GSMNP</strain>
    </source>
</reference>
<protein>
    <submittedName>
        <fullName evidence="1">Uncharacterized protein</fullName>
    </submittedName>
</protein>
<dbReference type="Proteomes" id="UP000187283">
    <property type="component" value="Unassembled WGS sequence"/>
</dbReference>
<keyword evidence="3" id="KW-1185">Reference proteome</keyword>
<evidence type="ECO:0000313" key="2">
    <source>
        <dbReference type="EMBL" id="OMJ19265.1"/>
    </source>
</evidence>
<accession>A0A1R1X1I1</accession>
<evidence type="ECO:0000313" key="3">
    <source>
        <dbReference type="Proteomes" id="UP000187283"/>
    </source>
</evidence>
<organism evidence="1 3">
    <name type="scientific">Smittium culicis</name>
    <dbReference type="NCBI Taxonomy" id="133412"/>
    <lineage>
        <taxon>Eukaryota</taxon>
        <taxon>Fungi</taxon>
        <taxon>Fungi incertae sedis</taxon>
        <taxon>Zoopagomycota</taxon>
        <taxon>Kickxellomycotina</taxon>
        <taxon>Harpellomycetes</taxon>
        <taxon>Harpellales</taxon>
        <taxon>Legeriomycetaceae</taxon>
        <taxon>Smittium</taxon>
    </lineage>
</organism>
<comment type="caution">
    <text evidence="1">The sequence shown here is derived from an EMBL/GenBank/DDBJ whole genome shotgun (WGS) entry which is preliminary data.</text>
</comment>
<dbReference type="EMBL" id="LSSN01001535">
    <property type="protein sequence ID" value="OMJ19265.1"/>
    <property type="molecule type" value="Genomic_DNA"/>
</dbReference>
<dbReference type="EMBL" id="LSSN01005776">
    <property type="protein sequence ID" value="OMJ08506.1"/>
    <property type="molecule type" value="Genomic_DNA"/>
</dbReference>
<sequence>MLIVRDSICPGVSGYGSPSIPNHRNITACRHRTLQRATRSSSNRKDDYFKSPLSDISRKKFFAAVFRTSAMD</sequence>
<name>A0A1R1X1I1_9FUNG</name>
<proteinExistence type="predicted"/>
<dbReference type="AlphaFoldDB" id="A0A1R1X1I1"/>
<evidence type="ECO:0000313" key="1">
    <source>
        <dbReference type="EMBL" id="OMJ08506.1"/>
    </source>
</evidence>
<gene>
    <name evidence="1" type="ORF">AYI70_g11510</name>
    <name evidence="2" type="ORF">AYI70_g4834</name>
</gene>